<reference evidence="5 6" key="1">
    <citation type="submission" date="2024-06" db="EMBL/GenBank/DDBJ databases">
        <title>Novosphingobium rhizovicinus M1R2S20.</title>
        <authorList>
            <person name="Sun J.-Q."/>
        </authorList>
    </citation>
    <scope>NUCLEOTIDE SEQUENCE [LARGE SCALE GENOMIC DNA]</scope>
    <source>
        <strain evidence="5 6">M1R2S20</strain>
    </source>
</reference>
<evidence type="ECO:0000256" key="1">
    <source>
        <dbReference type="ARBA" id="ARBA00004442"/>
    </source>
</evidence>
<dbReference type="SUPFAM" id="SSF56935">
    <property type="entry name" value="Porins"/>
    <property type="match status" value="1"/>
</dbReference>
<keyword evidence="6" id="KW-1185">Reference proteome</keyword>
<dbReference type="Pfam" id="PF00593">
    <property type="entry name" value="TonB_dep_Rec_b-barrel"/>
    <property type="match status" value="1"/>
</dbReference>
<evidence type="ECO:0000256" key="3">
    <source>
        <dbReference type="ARBA" id="ARBA00023237"/>
    </source>
</evidence>
<dbReference type="EMBL" id="JBFNXR010000016">
    <property type="protein sequence ID" value="MEW9853825.1"/>
    <property type="molecule type" value="Genomic_DNA"/>
</dbReference>
<name>A0ABV3R7C4_9SPHN</name>
<dbReference type="Gene3D" id="2.40.170.20">
    <property type="entry name" value="TonB-dependent receptor, beta-barrel domain"/>
    <property type="match status" value="1"/>
</dbReference>
<sequence length="206" mass="22810">MSKVERGGRGKLAPDWSFDIAAFYNRYRNLATNNVVEAGPLYSSNAVQPIGLRIAVEIGNAAQAERKGVELLVRGSPAPWWQLEASYSFLDLDQTLTIPPALATPLIDAGLSARHQVRLRNTFEVTPDLQLSSFAHHVSAAPAGGREAYTKLDMRLTWSPMPNLEIAAVGADLLKRRQIEFRQNIYAPVAQLAVPRRGYVEARVRF</sequence>
<dbReference type="InterPro" id="IPR000531">
    <property type="entry name" value="Beta-barrel_TonB"/>
</dbReference>
<feature type="domain" description="TonB-dependent receptor-like beta-barrel" evidence="4">
    <location>
        <begin position="15"/>
        <end position="168"/>
    </location>
</feature>
<organism evidence="5 6">
    <name type="scientific">Novosphingobium rhizovicinum</name>
    <dbReference type="NCBI Taxonomy" id="3228928"/>
    <lineage>
        <taxon>Bacteria</taxon>
        <taxon>Pseudomonadati</taxon>
        <taxon>Pseudomonadota</taxon>
        <taxon>Alphaproteobacteria</taxon>
        <taxon>Sphingomonadales</taxon>
        <taxon>Sphingomonadaceae</taxon>
        <taxon>Novosphingobium</taxon>
    </lineage>
</organism>
<dbReference type="Proteomes" id="UP001556118">
    <property type="component" value="Unassembled WGS sequence"/>
</dbReference>
<gene>
    <name evidence="5" type="ORF">ABUH87_01310</name>
</gene>
<evidence type="ECO:0000259" key="4">
    <source>
        <dbReference type="Pfam" id="PF00593"/>
    </source>
</evidence>
<keyword evidence="3" id="KW-0998">Cell outer membrane</keyword>
<dbReference type="InterPro" id="IPR036942">
    <property type="entry name" value="Beta-barrel_TonB_sf"/>
</dbReference>
<dbReference type="RefSeq" id="WP_367768189.1">
    <property type="nucleotide sequence ID" value="NZ_JBFNXR010000016.1"/>
</dbReference>
<comment type="subcellular location">
    <subcellularLocation>
        <location evidence="1">Cell outer membrane</location>
    </subcellularLocation>
</comment>
<protein>
    <submittedName>
        <fullName evidence="5">TonB-dependent receptor</fullName>
    </submittedName>
</protein>
<keyword evidence="2" id="KW-0472">Membrane</keyword>
<evidence type="ECO:0000256" key="2">
    <source>
        <dbReference type="ARBA" id="ARBA00023136"/>
    </source>
</evidence>
<accession>A0ABV3R7C4</accession>
<evidence type="ECO:0000313" key="6">
    <source>
        <dbReference type="Proteomes" id="UP001556118"/>
    </source>
</evidence>
<comment type="caution">
    <text evidence="5">The sequence shown here is derived from an EMBL/GenBank/DDBJ whole genome shotgun (WGS) entry which is preliminary data.</text>
</comment>
<keyword evidence="5" id="KW-0675">Receptor</keyword>
<proteinExistence type="predicted"/>
<evidence type="ECO:0000313" key="5">
    <source>
        <dbReference type="EMBL" id="MEW9853825.1"/>
    </source>
</evidence>